<dbReference type="EMBL" id="LXJU01000002">
    <property type="protein sequence ID" value="OGE57168.1"/>
    <property type="molecule type" value="Genomic_DNA"/>
</dbReference>
<gene>
    <name evidence="1" type="ORF">PENARI_c002G11032</name>
</gene>
<dbReference type="Proteomes" id="UP000177622">
    <property type="component" value="Unassembled WGS sequence"/>
</dbReference>
<proteinExistence type="predicted"/>
<dbReference type="AlphaFoldDB" id="A0A1F5LVI5"/>
<dbReference type="GeneID" id="34572631"/>
<protein>
    <submittedName>
        <fullName evidence="1">Uncharacterized protein</fullName>
    </submittedName>
</protein>
<comment type="caution">
    <text evidence="1">The sequence shown here is derived from an EMBL/GenBank/DDBJ whole genome shotgun (WGS) entry which is preliminary data.</text>
</comment>
<reference evidence="1 2" key="1">
    <citation type="journal article" date="2016" name="Sci. Rep.">
        <title>Penicillium arizonense, a new, genome sequenced fungal species, reveals a high chemical diversity in secreted metabolites.</title>
        <authorList>
            <person name="Grijseels S."/>
            <person name="Nielsen J.C."/>
            <person name="Randelovic M."/>
            <person name="Nielsen J."/>
            <person name="Nielsen K.F."/>
            <person name="Workman M."/>
            <person name="Frisvad J.C."/>
        </authorList>
    </citation>
    <scope>NUCLEOTIDE SEQUENCE [LARGE SCALE GENOMIC DNA]</scope>
    <source>
        <strain evidence="1 2">CBS 141311</strain>
    </source>
</reference>
<sequence length="66" mass="7329">MELVLAASDPTHRKRSIRAKRYHAAAVKLPVAPGFQGTLIAGQTAEMEIQESKEMNQRISSEPLRL</sequence>
<evidence type="ECO:0000313" key="2">
    <source>
        <dbReference type="Proteomes" id="UP000177622"/>
    </source>
</evidence>
<evidence type="ECO:0000313" key="1">
    <source>
        <dbReference type="EMBL" id="OGE57168.1"/>
    </source>
</evidence>
<organism evidence="1 2">
    <name type="scientific">Penicillium arizonense</name>
    <dbReference type="NCBI Taxonomy" id="1835702"/>
    <lineage>
        <taxon>Eukaryota</taxon>
        <taxon>Fungi</taxon>
        <taxon>Dikarya</taxon>
        <taxon>Ascomycota</taxon>
        <taxon>Pezizomycotina</taxon>
        <taxon>Eurotiomycetes</taxon>
        <taxon>Eurotiomycetidae</taxon>
        <taxon>Eurotiales</taxon>
        <taxon>Aspergillaceae</taxon>
        <taxon>Penicillium</taxon>
    </lineage>
</organism>
<accession>A0A1F5LVI5</accession>
<keyword evidence="2" id="KW-1185">Reference proteome</keyword>
<dbReference type="RefSeq" id="XP_022492595.1">
    <property type="nucleotide sequence ID" value="XM_022627897.1"/>
</dbReference>
<name>A0A1F5LVI5_PENAI</name>